<name>A0AAU8NMF0_9BIFI</name>
<feature type="region of interest" description="Disordered" evidence="1">
    <location>
        <begin position="242"/>
        <end position="274"/>
    </location>
</feature>
<feature type="region of interest" description="Disordered" evidence="1">
    <location>
        <begin position="1"/>
        <end position="22"/>
    </location>
</feature>
<dbReference type="NCBIfam" id="TIGR03544">
    <property type="entry name" value="DivI1A_domain"/>
    <property type="match status" value="1"/>
</dbReference>
<accession>A0AAU8NMF0</accession>
<feature type="compositionally biased region" description="Acidic residues" evidence="1">
    <location>
        <begin position="441"/>
        <end position="450"/>
    </location>
</feature>
<gene>
    <name evidence="2" type="ORF">ABZU02_00805</name>
</gene>
<dbReference type="EMBL" id="CP160091">
    <property type="protein sequence ID" value="XCS43685.1"/>
    <property type="molecule type" value="Genomic_DNA"/>
</dbReference>
<evidence type="ECO:0000313" key="2">
    <source>
        <dbReference type="EMBL" id="XCS43685.1"/>
    </source>
</evidence>
<feature type="compositionally biased region" description="Low complexity" evidence="1">
    <location>
        <begin position="242"/>
        <end position="270"/>
    </location>
</feature>
<dbReference type="InterPro" id="IPR019933">
    <property type="entry name" value="DivIVA_domain"/>
</dbReference>
<dbReference type="InterPro" id="IPR019932">
    <property type="entry name" value="CHP03543"/>
</dbReference>
<proteinExistence type="predicted"/>
<sequence>MASKPDTARNSSGIERVGKRKKGYSVEQVNDFLERAHSLYESSDISLTQKDIQDVSFDLEDEGYAIPQVDAALSRLERAVVDKTTQYEISNRGKVVWKAQADEEYRVLLSHSQRDYKMRFDSAQSRKPSYDKKQVDNVVNKSLDKIAVLLGYNPVWGSSLSDLDKIDAMFVSNVLFTQRSGKRGYDERQVDYYLNACVRLLSRLESYDRVAKYTDFDSSDSSDSVNFGAFAKSNNDLQENVVSKTSSAPSVVAPSVDVPSVDEPKSAPVPVSTPAPAPLMPPAIPPSIPVEHHAQKAIFTPHSVSVEASDDTDDEMSQASTVMPPAFPPSYDPNAASNNSATNNNDFGKVKDAGKKEDSANVVSANAVDANNANANNVSANSVNVNNVNDSKSIGDLNLSLLASPKFEPSQSLNLDIPDLSFPVMNHFDTSVEDSSREANNDSDDFDDTGESNFGGFVNPNHN</sequence>
<organism evidence="2">
    <name type="scientific">Gardnerella piotii</name>
    <dbReference type="NCBI Taxonomy" id="2792977"/>
    <lineage>
        <taxon>Bacteria</taxon>
        <taxon>Bacillati</taxon>
        <taxon>Actinomycetota</taxon>
        <taxon>Actinomycetes</taxon>
        <taxon>Bifidobacteriales</taxon>
        <taxon>Bifidobacteriaceae</taxon>
        <taxon>Gardnerella</taxon>
    </lineage>
</organism>
<feature type="region of interest" description="Disordered" evidence="1">
    <location>
        <begin position="431"/>
        <end position="463"/>
    </location>
</feature>
<reference evidence="2" key="1">
    <citation type="submission" date="2024-06" db="EMBL/GenBank/DDBJ databases">
        <title>Vaginal Lactobacillus fatty acid response mechanisms reveal a metabolite-targeted strategy for bacterial vaginosis treatment.</title>
        <authorList>
            <person name="Zhu M."/>
            <person name="Blainey P.C."/>
            <person name="Bloom S.M."/>
            <person name="Kwon D.S."/>
        </authorList>
    </citation>
    <scope>NUCLEOTIDE SEQUENCE</scope>
    <source>
        <strain evidence="2">0809_588_1_1_BHK4</strain>
    </source>
</reference>
<evidence type="ECO:0000256" key="1">
    <source>
        <dbReference type="SAM" id="MobiDB-lite"/>
    </source>
</evidence>
<protein>
    <submittedName>
        <fullName evidence="2">DivIVA domain-containing protein</fullName>
    </submittedName>
</protein>
<dbReference type="NCBIfam" id="TIGR03543">
    <property type="entry name" value="divI1A_rptt_fam"/>
    <property type="match status" value="1"/>
</dbReference>
<dbReference type="AlphaFoldDB" id="A0AAU8NMF0"/>